<name>A0A378A9J3_KLEPN</name>
<reference evidence="1 2" key="1">
    <citation type="submission" date="2018-06" db="EMBL/GenBank/DDBJ databases">
        <authorList>
            <consortium name="Pathogen Informatics"/>
            <person name="Doyle S."/>
        </authorList>
    </citation>
    <scope>NUCLEOTIDE SEQUENCE [LARGE SCALE GENOMIC DNA]</scope>
    <source>
        <strain evidence="1 2">NCTC204</strain>
    </source>
</reference>
<accession>A0A378A9J3</accession>
<dbReference type="InterPro" id="IPR030992">
    <property type="entry name" value="PduM"/>
</dbReference>
<organism evidence="1 2">
    <name type="scientific">Klebsiella pneumoniae</name>
    <dbReference type="NCBI Taxonomy" id="573"/>
    <lineage>
        <taxon>Bacteria</taxon>
        <taxon>Pseudomonadati</taxon>
        <taxon>Pseudomonadota</taxon>
        <taxon>Gammaproteobacteria</taxon>
        <taxon>Enterobacterales</taxon>
        <taxon>Enterobacteriaceae</taxon>
        <taxon>Klebsiella/Raoultella group</taxon>
        <taxon>Klebsiella</taxon>
        <taxon>Klebsiella pneumoniae complex</taxon>
    </lineage>
</organism>
<sequence length="84" mass="9691">MNHAMLQRIVEEVAARLRRRALSTATLSVAQLGEADIRSLLCQHASLRIVQWIYRCWSSLPASVRWRQPVAHCMRRWPGAFGYS</sequence>
<protein>
    <submittedName>
        <fullName evidence="1">Propanediol utilization protein PduM</fullName>
    </submittedName>
</protein>
<dbReference type="GO" id="GO:0005198">
    <property type="term" value="F:structural molecule activity"/>
    <property type="evidence" value="ECO:0007669"/>
    <property type="project" value="InterPro"/>
</dbReference>
<dbReference type="Pfam" id="PF15953">
    <property type="entry name" value="PDU_like"/>
    <property type="match status" value="1"/>
</dbReference>
<dbReference type="AlphaFoldDB" id="A0A378A9J3"/>
<evidence type="ECO:0000313" key="1">
    <source>
        <dbReference type="EMBL" id="STV03496.1"/>
    </source>
</evidence>
<proteinExistence type="predicted"/>
<gene>
    <name evidence="1" type="primary">pduM</name>
    <name evidence="1" type="ORF">NCTC204_03300</name>
</gene>
<dbReference type="Proteomes" id="UP000255192">
    <property type="component" value="Unassembled WGS sequence"/>
</dbReference>
<evidence type="ECO:0000313" key="2">
    <source>
        <dbReference type="Proteomes" id="UP000255192"/>
    </source>
</evidence>
<dbReference type="EMBL" id="UGMD01000002">
    <property type="protein sequence ID" value="STV03496.1"/>
    <property type="molecule type" value="Genomic_DNA"/>
</dbReference>